<evidence type="ECO:0000313" key="3">
    <source>
        <dbReference type="Proteomes" id="UP000469424"/>
    </source>
</evidence>
<dbReference type="RefSeq" id="WP_154553669.1">
    <property type="nucleotide sequence ID" value="NZ_VUNA01000002.1"/>
</dbReference>
<dbReference type="EMBL" id="VUNA01000002">
    <property type="protein sequence ID" value="MST70110.1"/>
    <property type="molecule type" value="Genomic_DNA"/>
</dbReference>
<keyword evidence="1" id="KW-0472">Membrane</keyword>
<proteinExistence type="predicted"/>
<organism evidence="2 3">
    <name type="scientific">Mogibacterium kristiansenii</name>
    <dbReference type="NCBI Taxonomy" id="2606708"/>
    <lineage>
        <taxon>Bacteria</taxon>
        <taxon>Bacillati</taxon>
        <taxon>Bacillota</taxon>
        <taxon>Clostridia</taxon>
        <taxon>Peptostreptococcales</taxon>
        <taxon>Anaerovoracaceae</taxon>
        <taxon>Mogibacterium</taxon>
    </lineage>
</organism>
<feature type="transmembrane region" description="Helical" evidence="1">
    <location>
        <begin position="29"/>
        <end position="49"/>
    </location>
</feature>
<protein>
    <submittedName>
        <fullName evidence="2">Uncharacterized protein</fullName>
    </submittedName>
</protein>
<evidence type="ECO:0000256" key="1">
    <source>
        <dbReference type="SAM" id="Phobius"/>
    </source>
</evidence>
<reference evidence="2 3" key="1">
    <citation type="submission" date="2019-08" db="EMBL/GenBank/DDBJ databases">
        <title>In-depth cultivation of the pig gut microbiome towards novel bacterial diversity and tailored functional studies.</title>
        <authorList>
            <person name="Wylensek D."/>
            <person name="Hitch T.C.A."/>
            <person name="Clavel T."/>
        </authorList>
    </citation>
    <scope>NUCLEOTIDE SEQUENCE [LARGE SCALE GENOMIC DNA]</scope>
    <source>
        <strain evidence="2 3">WCA-MUC-591-APC-4B</strain>
    </source>
</reference>
<keyword evidence="1" id="KW-0812">Transmembrane</keyword>
<dbReference type="Proteomes" id="UP000469424">
    <property type="component" value="Unassembled WGS sequence"/>
</dbReference>
<name>A0A6N7X3N3_9FIRM</name>
<sequence length="382" mass="43419">MATLKKKLHSLKSKITAEVRSLSRRQRRLLLLDVLLIGLVAASYILFFVPRDGAAMFQMAAQRSRRITSCVQDMSLKTELEISSGDIAFSQKKKSAAEKCPVHIRVEMKQGEGGAKINRTTKVTLNGKTSFFKTLSYYDAEQKILFSRKRSEWSRKENQANEVPDVQTILKLNEDALQNSAFAKTDRGYEVRIPAEQVGVSPIAPLLRDDENTEIAGGEFCFVFGKFSHRLMQIEGDNVTIRRNGKKNETCTIRIKFTDYNKPEPADWKVPEKIRKSAEAPAKDAKKGKSYLLSQTELKKEERDCYVVGEDFPAGKYITGKRTGEGIITCLRHSDAKVRFEYHCGYGYYAVDNYKRGREVTLENGDRIMLSGKKLAVRFRKK</sequence>
<dbReference type="AlphaFoldDB" id="A0A6N7X3N3"/>
<keyword evidence="3" id="KW-1185">Reference proteome</keyword>
<comment type="caution">
    <text evidence="2">The sequence shown here is derived from an EMBL/GenBank/DDBJ whole genome shotgun (WGS) entry which is preliminary data.</text>
</comment>
<evidence type="ECO:0000313" key="2">
    <source>
        <dbReference type="EMBL" id="MST70110.1"/>
    </source>
</evidence>
<accession>A0A6N7X3N3</accession>
<keyword evidence="1" id="KW-1133">Transmembrane helix</keyword>
<gene>
    <name evidence="2" type="ORF">FYJ65_01945</name>
</gene>